<proteinExistence type="inferred from homology"/>
<keyword evidence="6" id="KW-1185">Reference proteome</keyword>
<feature type="region of interest" description="Disordered" evidence="3">
    <location>
        <begin position="210"/>
        <end position="256"/>
    </location>
</feature>
<feature type="compositionally biased region" description="Low complexity" evidence="3">
    <location>
        <begin position="229"/>
        <end position="256"/>
    </location>
</feature>
<sequence length="486" mass="49284">MDADSGLLSPVRAGTAAEAATSDRAWLRAMLEAEAALARAQGRAGAVPARAARVIGQVAATTTVDPVRLARAARQAANPVVPLVAELRKAVRAVDPQAARHVHQGATSQDILDTAAMLVARRAVEAVLDGLDRTAAGLAELAETHRGTLMAARTLGQHAVPTTFGLKAATWLAGLLQARDRLRGLRLPAQLGGAAGTLAAFGLPAPGLPASGRPAQGLSTPGLPGPGSAGSASSGPVEAPASAELAEPAEPAEPEGSAGALGLVGLFAEELGLDVPVAPWHAERSVITELGAALTGTAGALGKIATDVILLAQTEVGEVAESSGGRSSAMPHKRNPALSVLIRSAALQVPAHAQVLACGQLAEHERAAGAWQAEWQPLRECLRLTGGAAETAAELVGGLQVFPERMRANADLTGGRLVSERLAAYLGRDALDQASGRPEPLPETLADRVPEELFDPQGYLGACDALIDRVLAAYRAADGGADGGAP</sequence>
<dbReference type="GO" id="GO:0016829">
    <property type="term" value="F:lyase activity"/>
    <property type="evidence" value="ECO:0007669"/>
    <property type="project" value="UniProtKB-KW"/>
</dbReference>
<protein>
    <submittedName>
        <fullName evidence="5">3-carboxy-cis,cis-muconate cycloisomerase</fullName>
    </submittedName>
</protein>
<dbReference type="Gene3D" id="1.10.275.10">
    <property type="entry name" value="Fumarase/aspartase (N-terminal domain)"/>
    <property type="match status" value="1"/>
</dbReference>
<dbReference type="AlphaFoldDB" id="A0A8J3WAM8"/>
<feature type="domain" description="Fumarate lyase N-terminal" evidence="4">
    <location>
        <begin position="20"/>
        <end position="202"/>
    </location>
</feature>
<dbReference type="SUPFAM" id="SSF48557">
    <property type="entry name" value="L-aspartase-like"/>
    <property type="match status" value="1"/>
</dbReference>
<feature type="domain" description="Fumarate lyase N-terminal" evidence="4">
    <location>
        <begin position="268"/>
        <end position="349"/>
    </location>
</feature>
<name>A0A8J3WAM8_9ACTN</name>
<dbReference type="PANTHER" id="PTHR43172:SF2">
    <property type="entry name" value="ADENYLOSUCCINATE LYASE C-TERMINAL DOMAIN-CONTAINING PROTEIN"/>
    <property type="match status" value="1"/>
</dbReference>
<evidence type="ECO:0000256" key="2">
    <source>
        <dbReference type="ARBA" id="ARBA00034772"/>
    </source>
</evidence>
<accession>A0A8J3WAM8</accession>
<dbReference type="RefSeq" id="WP_203895373.1">
    <property type="nucleotide sequence ID" value="NZ_BOOH01000066.1"/>
</dbReference>
<dbReference type="InterPro" id="IPR000362">
    <property type="entry name" value="Fumarate_lyase_fam"/>
</dbReference>
<dbReference type="Proteomes" id="UP000616724">
    <property type="component" value="Unassembled WGS sequence"/>
</dbReference>
<organism evidence="5 6">
    <name type="scientific">Planobispora longispora</name>
    <dbReference type="NCBI Taxonomy" id="28887"/>
    <lineage>
        <taxon>Bacteria</taxon>
        <taxon>Bacillati</taxon>
        <taxon>Actinomycetota</taxon>
        <taxon>Actinomycetes</taxon>
        <taxon>Streptosporangiales</taxon>
        <taxon>Streptosporangiaceae</taxon>
        <taxon>Planobispora</taxon>
    </lineage>
</organism>
<evidence type="ECO:0000256" key="3">
    <source>
        <dbReference type="SAM" id="MobiDB-lite"/>
    </source>
</evidence>
<dbReference type="InterPro" id="IPR024083">
    <property type="entry name" value="Fumarase/histidase_N"/>
</dbReference>
<dbReference type="Pfam" id="PF00206">
    <property type="entry name" value="Lyase_1"/>
    <property type="match status" value="2"/>
</dbReference>
<evidence type="ECO:0000256" key="1">
    <source>
        <dbReference type="ARBA" id="ARBA00023239"/>
    </source>
</evidence>
<evidence type="ECO:0000259" key="4">
    <source>
        <dbReference type="Pfam" id="PF00206"/>
    </source>
</evidence>
<dbReference type="InterPro" id="IPR022761">
    <property type="entry name" value="Fumarate_lyase_N"/>
</dbReference>
<dbReference type="InterPro" id="IPR008948">
    <property type="entry name" value="L-Aspartase-like"/>
</dbReference>
<keyword evidence="1" id="KW-0456">Lyase</keyword>
<dbReference type="PANTHER" id="PTHR43172">
    <property type="entry name" value="ADENYLOSUCCINATE LYASE"/>
    <property type="match status" value="1"/>
</dbReference>
<evidence type="ECO:0000313" key="5">
    <source>
        <dbReference type="EMBL" id="GIH80971.1"/>
    </source>
</evidence>
<reference evidence="5 6" key="1">
    <citation type="submission" date="2021-01" db="EMBL/GenBank/DDBJ databases">
        <title>Whole genome shotgun sequence of Planobispora longispora NBRC 13918.</title>
        <authorList>
            <person name="Komaki H."/>
            <person name="Tamura T."/>
        </authorList>
    </citation>
    <scope>NUCLEOTIDE SEQUENCE [LARGE SCALE GENOMIC DNA]</scope>
    <source>
        <strain evidence="5 6">NBRC 13918</strain>
    </source>
</reference>
<dbReference type="Gene3D" id="1.20.200.10">
    <property type="entry name" value="Fumarase/aspartase (Central domain)"/>
    <property type="match status" value="1"/>
</dbReference>
<dbReference type="EMBL" id="BOOH01000066">
    <property type="protein sequence ID" value="GIH80971.1"/>
    <property type="molecule type" value="Genomic_DNA"/>
</dbReference>
<comment type="similarity">
    <text evidence="2">Belongs to the class-II fumarase/aspartase family.</text>
</comment>
<dbReference type="PRINTS" id="PR00149">
    <property type="entry name" value="FUMRATELYASE"/>
</dbReference>
<evidence type="ECO:0000313" key="6">
    <source>
        <dbReference type="Proteomes" id="UP000616724"/>
    </source>
</evidence>
<gene>
    <name evidence="5" type="primary">pcaB</name>
    <name evidence="5" type="ORF">Plo01_74000</name>
</gene>
<comment type="caution">
    <text evidence="5">The sequence shown here is derived from an EMBL/GenBank/DDBJ whole genome shotgun (WGS) entry which is preliminary data.</text>
</comment>